<evidence type="ECO:0000259" key="5">
    <source>
        <dbReference type="Pfam" id="PF05057"/>
    </source>
</evidence>
<dbReference type="SUPFAM" id="SSF53474">
    <property type="entry name" value="alpha/beta-Hydrolases"/>
    <property type="match status" value="1"/>
</dbReference>
<dbReference type="InterPro" id="IPR027417">
    <property type="entry name" value="P-loop_NTPase"/>
</dbReference>
<comment type="caution">
    <text evidence="6">The sequence shown here is derived from an EMBL/GenBank/DDBJ whole genome shotgun (WGS) entry which is preliminary data.</text>
</comment>
<protein>
    <submittedName>
        <fullName evidence="6">Alpha/beta hydrolase</fullName>
    </submittedName>
</protein>
<dbReference type="GO" id="GO:0016787">
    <property type="term" value="F:hydrolase activity"/>
    <property type="evidence" value="ECO:0007669"/>
    <property type="project" value="UniProtKB-KW"/>
</dbReference>
<reference evidence="6 7" key="1">
    <citation type="submission" date="2018-01" db="EMBL/GenBank/DDBJ databases">
        <title>Whole genome sequencing of Histamine producing bacteria.</title>
        <authorList>
            <person name="Butler K."/>
        </authorList>
    </citation>
    <scope>NUCLEOTIDE SEQUENCE [LARGE SCALE GENOMIC DNA]</scope>
    <source>
        <strain evidence="6 7">A1-4</strain>
    </source>
</reference>
<evidence type="ECO:0000256" key="4">
    <source>
        <dbReference type="ARBA" id="ARBA00023136"/>
    </source>
</evidence>
<dbReference type="Gene3D" id="3.40.50.1820">
    <property type="entry name" value="alpha/beta hydrolase"/>
    <property type="match status" value="1"/>
</dbReference>
<feature type="domain" description="DUF676" evidence="5">
    <location>
        <begin position="16"/>
        <end position="146"/>
    </location>
</feature>
<dbReference type="PANTHER" id="PTHR48182">
    <property type="entry name" value="PROTEIN SERAC1"/>
    <property type="match status" value="1"/>
</dbReference>
<evidence type="ECO:0000256" key="2">
    <source>
        <dbReference type="ARBA" id="ARBA00004370"/>
    </source>
</evidence>
<dbReference type="GO" id="GO:0016020">
    <property type="term" value="C:membrane"/>
    <property type="evidence" value="ECO:0007669"/>
    <property type="project" value="UniProtKB-SubCell"/>
</dbReference>
<name>A0AAX0YX08_9GAMM</name>
<dbReference type="EMBL" id="PYOZ01000002">
    <property type="protein sequence ID" value="PSX46165.1"/>
    <property type="molecule type" value="Genomic_DNA"/>
</dbReference>
<keyword evidence="7" id="KW-1185">Reference proteome</keyword>
<evidence type="ECO:0000256" key="3">
    <source>
        <dbReference type="ARBA" id="ARBA00022824"/>
    </source>
</evidence>
<accession>A0AAX0YX08</accession>
<dbReference type="PANTHER" id="PTHR48182:SF2">
    <property type="entry name" value="PROTEIN SERAC1"/>
    <property type="match status" value="1"/>
</dbReference>
<dbReference type="SUPFAM" id="SSF52540">
    <property type="entry name" value="P-loop containing nucleoside triphosphate hydrolases"/>
    <property type="match status" value="1"/>
</dbReference>
<evidence type="ECO:0000313" key="6">
    <source>
        <dbReference type="EMBL" id="PSX46165.1"/>
    </source>
</evidence>
<keyword evidence="6" id="KW-0378">Hydrolase</keyword>
<dbReference type="Pfam" id="PF05057">
    <property type="entry name" value="DUF676"/>
    <property type="match status" value="1"/>
</dbReference>
<keyword evidence="3" id="KW-0256">Endoplasmic reticulum</keyword>
<dbReference type="InterPro" id="IPR007751">
    <property type="entry name" value="DUF676_lipase-like"/>
</dbReference>
<sequence>MADLRLMSGDSLARKHVVFIHGLGGDVETTWQSNNSEKVFWPKWLHEDIEDTCIWSVGYEAPKLTVRDSGMGLLDRAQNVLETLLTEQQLSKGELILVGHSLGGLIIKQILRLASDQGGRRGAIELVNRVTGVAFLGSPHTGADLAQTGNSLLVRIFLKLFLHQPSAATASLERNDATLRELNTWYRGWCNDKGIRHLVLVETKPYLMFGRIVKLDSSDPGLKERAIPVDTHHINISKPSSKQDDIYKHILKFVAEDTLSKQACWLRANFGREYSGWEEYDNWAKCPKGIEEEYILDKAVRLHSSSSTDSEGLATVDALNLLRGRLLKAGASIRLVGLSGVGKTRFVQALFDERIGESPLDKETVFYSDISLSPSPIPRVIVERLVKDNTKSIVIVDNCAPDLHRELTNLCKSNNSKASILTIEYDVREDQPEQTEVYTLEPSSSELIEVMVSSRFPYLSKQTAGIIAKFSGGNARVANALASTVEKDENISRLKDEELFKRLFYQRHDSDTGLEKAAEALSLAYSFQLEAEDDFSEELKLLGEIVMLPPNEMYKFAKELKRRNLAQERSIWMAILPHPIANRLARLALQNIPHSNVLKFINSDTQPRLLKSFSRRIGYLNDSEEAVKLSSIWLKPDGVLDLLFNKGEDDLSISLLVNIAPIIPNEILTYLERRAELNATFLTRNNPQYISITRLLRSLAYEDEFFSQCFALLCGFALSEKSGENNNSVRSLLCSLFQLYLSGTHATLERRVTCINSLVNSANESERELGYELLDSTLKTSHFSSSYEFDFGAKSRDFGYEPQNRSEVLSWYHEYLMLLHNLASSGHVIDERVKEIFANHIKRLWRTPELHDALESISKSFCSSGGWPRGWLALGEILRFDAKSMTKEHKERLELLRANIAATDLDCQMDLYVFSKNHSFYGLDEIDEEGETVKWGYEKAQELAEELGTHVAQEHYDYLMNQLAKLLTIRTNNHHLFRFGYGVASGINDIEKVWADIMTCLETLEIKNVNSSFISGFVKYIYNSAPDTAHILLESLLNNDKVNYIFPLVQLDCPLEADAVSRLITSLTNNTSPSWMYQNMAGGRRHELISDSDLISILDLLWLQENGEIAVIDILNMRFHGLEQQTAYILSGDLINKCRKFLLKHDYSHDNRDHGGRNYSLTQIAKICFRGDKAGEDANILFQKLFEEISNNRCYAFDYSEFLTTVIELQPTQALDVFLKDNNVLEQVKTSHLSEEMSPFSKIPIDKAIEWCQESPIHRFKALASSITPYEKNGEHFKLTNLAKLLVSKSSEPWLVIEAYERAAIPMSWGGSRASIIEQRAEMFEELLFHENTDVVESTQKILIKLEKRVKREKVDEELESRQSEERFEW</sequence>
<comment type="subcellular location">
    <subcellularLocation>
        <location evidence="1">Endoplasmic reticulum</location>
    </subcellularLocation>
    <subcellularLocation>
        <location evidence="2">Membrane</location>
    </subcellularLocation>
</comment>
<keyword evidence="4" id="KW-0472">Membrane</keyword>
<dbReference type="InterPro" id="IPR029058">
    <property type="entry name" value="AB_hydrolase_fold"/>
</dbReference>
<proteinExistence type="predicted"/>
<dbReference type="InterPro" id="IPR052374">
    <property type="entry name" value="SERAC1"/>
</dbReference>
<evidence type="ECO:0000313" key="7">
    <source>
        <dbReference type="Proteomes" id="UP000240728"/>
    </source>
</evidence>
<dbReference type="Proteomes" id="UP000240728">
    <property type="component" value="Unassembled WGS sequence"/>
</dbReference>
<gene>
    <name evidence="6" type="ORF">C0W53_04320</name>
</gene>
<organism evidence="6 7">
    <name type="scientific">Photobacterium kishitanii</name>
    <dbReference type="NCBI Taxonomy" id="318456"/>
    <lineage>
        <taxon>Bacteria</taxon>
        <taxon>Pseudomonadati</taxon>
        <taxon>Pseudomonadota</taxon>
        <taxon>Gammaproteobacteria</taxon>
        <taxon>Vibrionales</taxon>
        <taxon>Vibrionaceae</taxon>
        <taxon>Photobacterium</taxon>
    </lineage>
</organism>
<dbReference type="RefSeq" id="WP_045066972.1">
    <property type="nucleotide sequence ID" value="NZ_JZTB01000001.1"/>
</dbReference>
<evidence type="ECO:0000256" key="1">
    <source>
        <dbReference type="ARBA" id="ARBA00004240"/>
    </source>
</evidence>